<keyword evidence="2" id="KW-1185">Reference proteome</keyword>
<dbReference type="AlphaFoldDB" id="A0A6G1F2Q0"/>
<gene>
    <name evidence="1" type="ORF">E2562_002511</name>
</gene>
<comment type="caution">
    <text evidence="1">The sequence shown here is derived from an EMBL/GenBank/DDBJ whole genome shotgun (WGS) entry which is preliminary data.</text>
</comment>
<accession>A0A6G1F2Q0</accession>
<dbReference type="OrthoDB" id="786789at2759"/>
<proteinExistence type="predicted"/>
<name>A0A6G1F2Q0_9ORYZ</name>
<sequence>MKERGVITGLLHQHLHRAQQRMKAQADKKRSERIFAEGDWVFMKVAAARVVSVAYRLRVACLAAAQGATSRSGGISQNQRTNLFQFKSWPVVVARKERQRRSKSRFVGLELLQRKPPGRMQWRCRNT</sequence>
<dbReference type="Proteomes" id="UP000479710">
    <property type="component" value="Unassembled WGS sequence"/>
</dbReference>
<dbReference type="EMBL" id="SPHZ02000001">
    <property type="protein sequence ID" value="KAF0931154.1"/>
    <property type="molecule type" value="Genomic_DNA"/>
</dbReference>
<evidence type="ECO:0000313" key="2">
    <source>
        <dbReference type="Proteomes" id="UP000479710"/>
    </source>
</evidence>
<evidence type="ECO:0000313" key="1">
    <source>
        <dbReference type="EMBL" id="KAF0931154.1"/>
    </source>
</evidence>
<protein>
    <submittedName>
        <fullName evidence="1">Uncharacterized protein</fullName>
    </submittedName>
</protein>
<reference evidence="1 2" key="1">
    <citation type="submission" date="2019-11" db="EMBL/GenBank/DDBJ databases">
        <title>Whole genome sequence of Oryza granulata.</title>
        <authorList>
            <person name="Li W."/>
        </authorList>
    </citation>
    <scope>NUCLEOTIDE SEQUENCE [LARGE SCALE GENOMIC DNA]</scope>
    <source>
        <strain evidence="2">cv. Menghai</strain>
        <tissue evidence="1">Leaf</tissue>
    </source>
</reference>
<organism evidence="1 2">
    <name type="scientific">Oryza meyeriana var. granulata</name>
    <dbReference type="NCBI Taxonomy" id="110450"/>
    <lineage>
        <taxon>Eukaryota</taxon>
        <taxon>Viridiplantae</taxon>
        <taxon>Streptophyta</taxon>
        <taxon>Embryophyta</taxon>
        <taxon>Tracheophyta</taxon>
        <taxon>Spermatophyta</taxon>
        <taxon>Magnoliopsida</taxon>
        <taxon>Liliopsida</taxon>
        <taxon>Poales</taxon>
        <taxon>Poaceae</taxon>
        <taxon>BOP clade</taxon>
        <taxon>Oryzoideae</taxon>
        <taxon>Oryzeae</taxon>
        <taxon>Oryzinae</taxon>
        <taxon>Oryza</taxon>
        <taxon>Oryza meyeriana</taxon>
    </lineage>
</organism>